<dbReference type="STRING" id="273121.WS0998"/>
<dbReference type="Proteomes" id="UP000000422">
    <property type="component" value="Chromosome"/>
</dbReference>
<dbReference type="HOGENOM" id="CLU_504264_0_0_7"/>
<dbReference type="AlphaFoldDB" id="Q7MRW2"/>
<dbReference type="KEGG" id="wsu:WS0998"/>
<dbReference type="EMBL" id="BX571659">
    <property type="protein sequence ID" value="CAE10101.1"/>
    <property type="molecule type" value="Genomic_DNA"/>
</dbReference>
<proteinExistence type="predicted"/>
<organism evidence="2">
    <name type="scientific">Wolinella succinogenes (strain ATCC 29543 / DSM 1740 / CCUG 13145 / JCM 31913 / LMG 7466 / NCTC 11488 / FDC 602W)</name>
    <name type="common">Vibrio succinogenes</name>
    <dbReference type="NCBI Taxonomy" id="273121"/>
    <lineage>
        <taxon>Bacteria</taxon>
        <taxon>Pseudomonadati</taxon>
        <taxon>Campylobacterota</taxon>
        <taxon>Epsilonproteobacteria</taxon>
        <taxon>Campylobacterales</taxon>
        <taxon>Helicobacteraceae</taxon>
        <taxon>Wolinella</taxon>
    </lineage>
</organism>
<reference evidence="1 2" key="1">
    <citation type="journal article" date="2003" name="Proc. Natl. Acad. Sci. U.S.A.">
        <title>Complete genome sequence and analysis of Wolinella succinogenes.</title>
        <authorList>
            <person name="Baar C."/>
            <person name="Eppinger M."/>
            <person name="Raddatz G."/>
            <person name="Simon JM."/>
            <person name="Lanz C."/>
            <person name="Klimmek O."/>
            <person name="Nandakumar R."/>
            <person name="Gross R."/>
            <person name="Rosinus A."/>
            <person name="Keller H."/>
            <person name="Jagtap P."/>
            <person name="Linke B."/>
            <person name="Meyer F."/>
            <person name="Lederer H."/>
            <person name="Schuster S.C."/>
        </authorList>
    </citation>
    <scope>NUCLEOTIDE SEQUENCE [LARGE SCALE GENOMIC DNA]</scope>
    <source>
        <strain evidence="2">ATCC 29543 / DSM 1740 / CCUG 13145 / JCM 31913 / LMG 7466 / NCTC 11488 / FDC 602W</strain>
    </source>
</reference>
<evidence type="ECO:0008006" key="3">
    <source>
        <dbReference type="Google" id="ProtNLM"/>
    </source>
</evidence>
<evidence type="ECO:0000313" key="1">
    <source>
        <dbReference type="EMBL" id="CAE10101.1"/>
    </source>
</evidence>
<name>Q7MRW2_WOLSU</name>
<dbReference type="eggNOG" id="COG0249">
    <property type="taxonomic scope" value="Bacteria"/>
</dbReference>
<gene>
    <name evidence="1" type="ordered locus">WS0998</name>
</gene>
<evidence type="ECO:0000313" key="2">
    <source>
        <dbReference type="Proteomes" id="UP000000422"/>
    </source>
</evidence>
<protein>
    <recommendedName>
        <fullName evidence="3">Response regulatory domain-containing protein</fullName>
    </recommendedName>
</protein>
<sequence>MTLKECNLIVLDKPRALSSEQEVYLVDQFGLFFVHHSFESLLSGFKSHPMDMILLVLEALGGSESLSALKAVKGMYPEIPILLATDIAPDEIDKSIPFALAGMLPVAWQGDRFSEVLRSQESSILRYAKKERERRGDAPQELGLEESIARFFSHTKEKLAAFDLEAESGKRFNYPLMKRFIHTAYNNFIEVDPKIRSIRKLTEAKDRLSEALRLQILLKKRIDVSIEYNYEEVYLKNQPAYIDVIQKLEQTLHKMGVYRKEMGILTSQMERFKEEMKHASDPSLKVEAEQSFKNANRRYVDRMHEIKQMQESLGVMEATKEELWKRDFEAFMRVFKEEAGKYEREYEELVDALAYRFDRFLWIAARESRLVREYFEKGMIEGVFSSKTYLEYYVKHLDKNLSSKANRELIRYRHKMEEENAIHVALVGNVTEDLLQDKRRLEATDGYIRVSLYVPQTLENFFEEAKEGKYEIVMMEDVVGRWLFFQLWKRLKESLVDSSFLPKQVLLVRHYKDPERIREKALSMRWENILTPPITREKLKALLLSIA</sequence>
<dbReference type="RefSeq" id="WP_011138895.1">
    <property type="nucleotide sequence ID" value="NC_005090.1"/>
</dbReference>
<accession>Q7MRW2</accession>
<keyword evidence="2" id="KW-1185">Reference proteome</keyword>